<evidence type="ECO:0000313" key="3">
    <source>
        <dbReference type="EMBL" id="KFG48377.1"/>
    </source>
</evidence>
<dbReference type="EMBL" id="AEYI02000528">
    <property type="protein sequence ID" value="KFG48377.1"/>
    <property type="molecule type" value="Genomic_DNA"/>
</dbReference>
<gene>
    <name evidence="3" type="ORF">TGP89_366180</name>
</gene>
<keyword evidence="2" id="KW-0812">Transmembrane</keyword>
<sequence length="331" mass="37017">MKERCFYFQVWSALAVSSSSEFLYWISALLRRQWELRLFRQFVSSSLFLLSGHLAFLRRLLCALKAKKAAVSRDVRRLERTLRLRGKHVASSASSSFFARGAEEDAWILSDELSAEKREVDAGAEPVDWRLLAALRLSAEESAAHVLRVLEALESEEAKKGSEREETDASEDSGQTGTHATPTSARAASTTAHCGGTGGRLNGERKENALQEEQSKNEGEKERHDSHSASGCLEVLSVARKRVRTALAAVQSTREEVRRTSLSLSLYEDERRALLFLLGESVGETIRAERQRKKRGGLFAFLPDSGSSDDLEREEVRARREEAEAVLEDIF</sequence>
<protein>
    <submittedName>
        <fullName evidence="3">WD domain, G-beta repeat protein</fullName>
    </submittedName>
</protein>
<feature type="region of interest" description="Disordered" evidence="1">
    <location>
        <begin position="156"/>
        <end position="229"/>
    </location>
</feature>
<reference evidence="3 4" key="1">
    <citation type="submission" date="2014-03" db="EMBL/GenBank/DDBJ databases">
        <authorList>
            <person name="Sibley D."/>
            <person name="Venepally P."/>
            <person name="Karamycheva S."/>
            <person name="Hadjithomas M."/>
            <person name="Khan A."/>
            <person name="Brunk B."/>
            <person name="Roos D."/>
            <person name="Caler E."/>
            <person name="Lorenzi H."/>
        </authorList>
    </citation>
    <scope>NUCLEOTIDE SEQUENCE [LARGE SCALE GENOMIC DNA]</scope>
    <source>
        <strain evidence="4">p89</strain>
    </source>
</reference>
<feature type="transmembrane region" description="Helical" evidence="2">
    <location>
        <begin position="6"/>
        <end position="26"/>
    </location>
</feature>
<evidence type="ECO:0000256" key="1">
    <source>
        <dbReference type="SAM" id="MobiDB-lite"/>
    </source>
</evidence>
<dbReference type="VEuPathDB" id="ToxoDB:TGP89_366180"/>
<evidence type="ECO:0000313" key="4">
    <source>
        <dbReference type="Proteomes" id="UP000028828"/>
    </source>
</evidence>
<comment type="caution">
    <text evidence="3">The sequence shown here is derived from an EMBL/GenBank/DDBJ whole genome shotgun (WGS) entry which is preliminary data.</text>
</comment>
<dbReference type="Proteomes" id="UP000028828">
    <property type="component" value="Unassembled WGS sequence"/>
</dbReference>
<dbReference type="AlphaFoldDB" id="A0A086KVF9"/>
<feature type="compositionally biased region" description="Low complexity" evidence="1">
    <location>
        <begin position="178"/>
        <end position="193"/>
    </location>
</feature>
<accession>A0A086KVF9</accession>
<evidence type="ECO:0000256" key="2">
    <source>
        <dbReference type="SAM" id="Phobius"/>
    </source>
</evidence>
<organism evidence="3 4">
    <name type="scientific">Toxoplasma gondii p89</name>
    <dbReference type="NCBI Taxonomy" id="943119"/>
    <lineage>
        <taxon>Eukaryota</taxon>
        <taxon>Sar</taxon>
        <taxon>Alveolata</taxon>
        <taxon>Apicomplexa</taxon>
        <taxon>Conoidasida</taxon>
        <taxon>Coccidia</taxon>
        <taxon>Eucoccidiorida</taxon>
        <taxon>Eimeriorina</taxon>
        <taxon>Sarcocystidae</taxon>
        <taxon>Toxoplasma</taxon>
    </lineage>
</organism>
<keyword evidence="2" id="KW-0472">Membrane</keyword>
<feature type="compositionally biased region" description="Basic and acidic residues" evidence="1">
    <location>
        <begin position="202"/>
        <end position="227"/>
    </location>
</feature>
<proteinExistence type="predicted"/>
<name>A0A086KVF9_TOXGO</name>
<keyword evidence="2" id="KW-1133">Transmembrane helix</keyword>